<dbReference type="Gene3D" id="3.40.50.150">
    <property type="entry name" value="Vaccinia Virus protein VP39"/>
    <property type="match status" value="1"/>
</dbReference>
<dbReference type="GO" id="GO:0009307">
    <property type="term" value="P:DNA restriction-modification system"/>
    <property type="evidence" value="ECO:0007669"/>
    <property type="project" value="UniProtKB-KW"/>
</dbReference>
<dbReference type="PANTHER" id="PTHR42933">
    <property type="entry name" value="SLR6095 PROTEIN"/>
    <property type="match status" value="1"/>
</dbReference>
<evidence type="ECO:0000256" key="1">
    <source>
        <dbReference type="ARBA" id="ARBA00006594"/>
    </source>
</evidence>
<name>A0A1F6CIG3_HANXR</name>
<dbReference type="AlphaFoldDB" id="A0A1F6CIG3"/>
<keyword evidence="6" id="KW-0680">Restriction system</keyword>
<feature type="domain" description="N6 adenine-specific DNA methyltransferase N-terminal" evidence="10">
    <location>
        <begin position="19"/>
        <end position="88"/>
    </location>
</feature>
<keyword evidence="4" id="KW-0808">Transferase</keyword>
<dbReference type="SUPFAM" id="SSF53335">
    <property type="entry name" value="S-adenosyl-L-methionine-dependent methyltransferases"/>
    <property type="match status" value="1"/>
</dbReference>
<comment type="catalytic activity">
    <reaction evidence="7">
        <text>a 2'-deoxyadenosine in DNA + S-adenosyl-L-methionine = an N(6)-methyl-2'-deoxyadenosine in DNA + S-adenosyl-L-homocysteine + H(+)</text>
        <dbReference type="Rhea" id="RHEA:15197"/>
        <dbReference type="Rhea" id="RHEA-COMP:12418"/>
        <dbReference type="Rhea" id="RHEA-COMP:12419"/>
        <dbReference type="ChEBI" id="CHEBI:15378"/>
        <dbReference type="ChEBI" id="CHEBI:57856"/>
        <dbReference type="ChEBI" id="CHEBI:59789"/>
        <dbReference type="ChEBI" id="CHEBI:90615"/>
        <dbReference type="ChEBI" id="CHEBI:90616"/>
        <dbReference type="EC" id="2.1.1.72"/>
    </reaction>
</comment>
<keyword evidence="8" id="KW-0175">Coiled coil</keyword>
<dbReference type="PROSITE" id="PS00092">
    <property type="entry name" value="N6_MTASE"/>
    <property type="match status" value="1"/>
</dbReference>
<dbReference type="PANTHER" id="PTHR42933:SF4">
    <property type="entry name" value="TYPE I RESTRICTION ENZYME ECOKI METHYLASE SUBUNIT"/>
    <property type="match status" value="1"/>
</dbReference>
<protein>
    <recommendedName>
        <fullName evidence="2">site-specific DNA-methyltransferase (adenine-specific)</fullName>
        <ecNumber evidence="2">2.1.1.72</ecNumber>
    </recommendedName>
</protein>
<evidence type="ECO:0000256" key="5">
    <source>
        <dbReference type="ARBA" id="ARBA00022691"/>
    </source>
</evidence>
<dbReference type="InterPro" id="IPR051537">
    <property type="entry name" value="DNA_Adenine_Mtase"/>
</dbReference>
<organism evidence="11 12">
    <name type="scientific">Handelsmanbacteria sp. (strain RIFCSPLOWO2_12_FULL_64_10)</name>
    <dbReference type="NCBI Taxonomy" id="1817868"/>
    <lineage>
        <taxon>Bacteria</taxon>
        <taxon>Candidatus Handelsmaniibacteriota</taxon>
    </lineage>
</organism>
<dbReference type="SMR" id="A0A1F6CIG3"/>
<proteinExistence type="inferred from homology"/>
<dbReference type="EC" id="2.1.1.72" evidence="2"/>
<dbReference type="Pfam" id="PF12161">
    <property type="entry name" value="HsdM_N"/>
    <property type="match status" value="1"/>
</dbReference>
<evidence type="ECO:0000256" key="7">
    <source>
        <dbReference type="ARBA" id="ARBA00047942"/>
    </source>
</evidence>
<dbReference type="InterPro" id="IPR003356">
    <property type="entry name" value="DNA_methylase_A-5"/>
</dbReference>
<dbReference type="InterPro" id="IPR038333">
    <property type="entry name" value="T1MK-like_N_sf"/>
</dbReference>
<evidence type="ECO:0000256" key="3">
    <source>
        <dbReference type="ARBA" id="ARBA00022603"/>
    </source>
</evidence>
<comment type="similarity">
    <text evidence="1">Belongs to the N(4)/N(6)-methyltransferase family.</text>
</comment>
<dbReference type="GO" id="GO:0009007">
    <property type="term" value="F:site-specific DNA-methyltransferase (adenine-specific) activity"/>
    <property type="evidence" value="ECO:0007669"/>
    <property type="project" value="UniProtKB-EC"/>
</dbReference>
<evidence type="ECO:0000256" key="6">
    <source>
        <dbReference type="ARBA" id="ARBA00022747"/>
    </source>
</evidence>
<evidence type="ECO:0000256" key="8">
    <source>
        <dbReference type="SAM" id="Coils"/>
    </source>
</evidence>
<dbReference type="Proteomes" id="UP000178606">
    <property type="component" value="Unassembled WGS sequence"/>
</dbReference>
<dbReference type="EMBL" id="MFKF01000240">
    <property type="protein sequence ID" value="OGG48999.1"/>
    <property type="molecule type" value="Genomic_DNA"/>
</dbReference>
<feature type="coiled-coil region" evidence="8">
    <location>
        <begin position="481"/>
        <end position="536"/>
    </location>
</feature>
<evidence type="ECO:0000259" key="9">
    <source>
        <dbReference type="Pfam" id="PF02384"/>
    </source>
</evidence>
<accession>A0A1F6CIG3</accession>
<dbReference type="InterPro" id="IPR029063">
    <property type="entry name" value="SAM-dependent_MTases_sf"/>
</dbReference>
<keyword evidence="5" id="KW-0949">S-adenosyl-L-methionine</keyword>
<dbReference type="Pfam" id="PF02384">
    <property type="entry name" value="N6_Mtase"/>
    <property type="match status" value="1"/>
</dbReference>
<keyword evidence="3" id="KW-0489">Methyltransferase</keyword>
<dbReference type="GO" id="GO:0008170">
    <property type="term" value="F:N-methyltransferase activity"/>
    <property type="evidence" value="ECO:0007669"/>
    <property type="project" value="InterPro"/>
</dbReference>
<feature type="domain" description="DNA methylase adenine-specific" evidence="9">
    <location>
        <begin position="178"/>
        <end position="468"/>
    </location>
</feature>
<dbReference type="GO" id="GO:0032259">
    <property type="term" value="P:methylation"/>
    <property type="evidence" value="ECO:0007669"/>
    <property type="project" value="UniProtKB-KW"/>
</dbReference>
<dbReference type="GO" id="GO:0003677">
    <property type="term" value="F:DNA binding"/>
    <property type="evidence" value="ECO:0007669"/>
    <property type="project" value="InterPro"/>
</dbReference>
<comment type="caution">
    <text evidence="11">The sequence shown here is derived from an EMBL/GenBank/DDBJ whole genome shotgun (WGS) entry which is preliminary data.</text>
</comment>
<dbReference type="PRINTS" id="PR00507">
    <property type="entry name" value="N12N6MTFRASE"/>
</dbReference>
<dbReference type="InterPro" id="IPR022749">
    <property type="entry name" value="D12N6_MeTrfase_N"/>
</dbReference>
<evidence type="ECO:0000313" key="12">
    <source>
        <dbReference type="Proteomes" id="UP000178606"/>
    </source>
</evidence>
<reference evidence="11 12" key="1">
    <citation type="journal article" date="2016" name="Nat. Commun.">
        <title>Thousands of microbial genomes shed light on interconnected biogeochemical processes in an aquifer system.</title>
        <authorList>
            <person name="Anantharaman K."/>
            <person name="Brown C.T."/>
            <person name="Hug L.A."/>
            <person name="Sharon I."/>
            <person name="Castelle C.J."/>
            <person name="Probst A.J."/>
            <person name="Thomas B.C."/>
            <person name="Singh A."/>
            <person name="Wilkins M.J."/>
            <person name="Karaoz U."/>
            <person name="Brodie E.L."/>
            <person name="Williams K.H."/>
            <person name="Hubbard S.S."/>
            <person name="Banfield J.F."/>
        </authorList>
    </citation>
    <scope>NUCLEOTIDE SEQUENCE [LARGE SCALE GENOMIC DNA]</scope>
    <source>
        <strain evidence="12">RIFCSPLOWO2_12_FULL_64_10</strain>
    </source>
</reference>
<dbReference type="Gene3D" id="1.20.1260.30">
    <property type="match status" value="1"/>
</dbReference>
<evidence type="ECO:0000256" key="4">
    <source>
        <dbReference type="ARBA" id="ARBA00022679"/>
    </source>
</evidence>
<evidence type="ECO:0000259" key="10">
    <source>
        <dbReference type="Pfam" id="PF12161"/>
    </source>
</evidence>
<dbReference type="InterPro" id="IPR002052">
    <property type="entry name" value="DNA_methylase_N6_adenine_CS"/>
</dbReference>
<sequence>MKTNRNGKSLATPQSVNGAIKSICDIMRRSNCAGALQYVPELTWILFLRILDERETREAEEAEALGIPFTPSLEAPYRWQDWAAPDGAKRKELREGTSGAFFAFVNGVTDQEGRQHGLLPYLKGLKDRPNAAPRQKVISEIMSGVERTRIDTERNFQDVLDKVHEISAEAVDPTHVFTLSQVYEGLLLKMGEKGNDGGQFFTPREVIRAMVRAIDPKVGETVYDPGCGTGGFLAQSYEYMSGQLGEGAMAEQIETLKRRTFYGREKENLIYPIALANLVLHGIDQPNLWHGNTLTGGETYGGLFQDAPALFDVILTNPPFGGKEGKDAQTRFAYKTGATQVLFLQHVMDSLRPGGRCGIVLDEGVLFRTNETAFVKTKRKLLEECDLWCIVSLPGGVFTTAGAGVKTNLLFFTKGRPTERIWYYDLSDIKVGKKTPLTLAHFEAFFRLLPERGESERSWIVDIAERKQKAAEQSDPLKRQARAREEEAARWKDRLAELKKADPCAEAKVAETEEKVAELTREARELLTRAEAIDNAVYDLKAVNPNAKKDEDTRTPEELLNFIEAKGKEVAEALAALRRAGGI</sequence>
<evidence type="ECO:0000256" key="2">
    <source>
        <dbReference type="ARBA" id="ARBA00011900"/>
    </source>
</evidence>
<gene>
    <name evidence="11" type="ORF">A3F84_14275</name>
</gene>
<evidence type="ECO:0000313" key="11">
    <source>
        <dbReference type="EMBL" id="OGG48999.1"/>
    </source>
</evidence>